<evidence type="ECO:0000256" key="5">
    <source>
        <dbReference type="ARBA" id="ARBA00023136"/>
    </source>
</evidence>
<dbReference type="EMBL" id="KL142390">
    <property type="protein sequence ID" value="KDR71967.1"/>
    <property type="molecule type" value="Genomic_DNA"/>
</dbReference>
<dbReference type="OrthoDB" id="5985073at2759"/>
<dbReference type="InterPro" id="IPR002889">
    <property type="entry name" value="WSC_carb-bd"/>
</dbReference>
<keyword evidence="3" id="KW-0732">Signal</keyword>
<dbReference type="PROSITE" id="PS51212">
    <property type="entry name" value="WSC"/>
    <property type="match status" value="2"/>
</dbReference>
<evidence type="ECO:0000256" key="4">
    <source>
        <dbReference type="ARBA" id="ARBA00022989"/>
    </source>
</evidence>
<evidence type="ECO:0000256" key="1">
    <source>
        <dbReference type="ARBA" id="ARBA00004167"/>
    </source>
</evidence>
<dbReference type="GO" id="GO:0005886">
    <property type="term" value="C:plasma membrane"/>
    <property type="evidence" value="ECO:0007669"/>
    <property type="project" value="TreeGrafter"/>
</dbReference>
<keyword evidence="9" id="KW-1185">Reference proteome</keyword>
<comment type="subcellular location">
    <subcellularLocation>
        <location evidence="1">Membrane</location>
        <topology evidence="1">Single-pass membrane protein</topology>
    </subcellularLocation>
</comment>
<keyword evidence="6" id="KW-0325">Glycoprotein</keyword>
<dbReference type="AlphaFoldDB" id="A0A067SPN9"/>
<evidence type="ECO:0000313" key="8">
    <source>
        <dbReference type="EMBL" id="KDR71967.1"/>
    </source>
</evidence>
<dbReference type="PANTHER" id="PTHR24269:SF16">
    <property type="entry name" value="PROTEIN SLG1"/>
    <property type="match status" value="1"/>
</dbReference>
<proteinExistence type="predicted"/>
<name>A0A067SPN9_GALM3</name>
<sequence>MTIESCLAFCTPAEYIFAGVEFSRVYCDNVIEPTGLPISSSTCNMPCTGNADEICGGAGGLNIFKNADATGISPPPPPPPSTGTIVQAIGPFEYKGCYQDGVNGAPRSLRTQLSVAGGVTAESCTAACKASGFQVAGLEFGKECWCDSYMTLAVLTSDTDCNVVCAANNAELCGAGNRLAVYVDSSQPPLSLTQCLGLAFSFDIVAMFVPASPGAPVPAPMPMGSVELPAQIEVISKVAITVGIPFAASNYLL</sequence>
<accession>A0A067SPN9</accession>
<keyword evidence="5" id="KW-0472">Membrane</keyword>
<evidence type="ECO:0000313" key="9">
    <source>
        <dbReference type="Proteomes" id="UP000027222"/>
    </source>
</evidence>
<evidence type="ECO:0000256" key="2">
    <source>
        <dbReference type="ARBA" id="ARBA00022692"/>
    </source>
</evidence>
<gene>
    <name evidence="8" type="ORF">GALMADRAFT_74419</name>
</gene>
<feature type="domain" description="WSC" evidence="7">
    <location>
        <begin position="1"/>
        <end position="67"/>
    </location>
</feature>
<dbReference type="HOGENOM" id="CLU_063916_1_0_1"/>
<keyword evidence="2" id="KW-0812">Transmembrane</keyword>
<evidence type="ECO:0000259" key="7">
    <source>
        <dbReference type="PROSITE" id="PS51212"/>
    </source>
</evidence>
<dbReference type="PANTHER" id="PTHR24269">
    <property type="entry name" value="KREMEN PROTEIN"/>
    <property type="match status" value="1"/>
</dbReference>
<dbReference type="Pfam" id="PF01822">
    <property type="entry name" value="WSC"/>
    <property type="match status" value="2"/>
</dbReference>
<evidence type="ECO:0000256" key="6">
    <source>
        <dbReference type="ARBA" id="ARBA00023180"/>
    </source>
</evidence>
<feature type="domain" description="WSC" evidence="7">
    <location>
        <begin position="91"/>
        <end position="185"/>
    </location>
</feature>
<dbReference type="SMART" id="SM00321">
    <property type="entry name" value="WSC"/>
    <property type="match status" value="2"/>
</dbReference>
<protein>
    <recommendedName>
        <fullName evidence="7">WSC domain-containing protein</fullName>
    </recommendedName>
</protein>
<dbReference type="InterPro" id="IPR051836">
    <property type="entry name" value="Kremen_rcpt"/>
</dbReference>
<evidence type="ECO:0000256" key="3">
    <source>
        <dbReference type="ARBA" id="ARBA00022729"/>
    </source>
</evidence>
<reference evidence="9" key="1">
    <citation type="journal article" date="2014" name="Proc. Natl. Acad. Sci. U.S.A.">
        <title>Extensive sampling of basidiomycete genomes demonstrates inadequacy of the white-rot/brown-rot paradigm for wood decay fungi.</title>
        <authorList>
            <person name="Riley R."/>
            <person name="Salamov A.A."/>
            <person name="Brown D.W."/>
            <person name="Nagy L.G."/>
            <person name="Floudas D."/>
            <person name="Held B.W."/>
            <person name="Levasseur A."/>
            <person name="Lombard V."/>
            <person name="Morin E."/>
            <person name="Otillar R."/>
            <person name="Lindquist E.A."/>
            <person name="Sun H."/>
            <person name="LaButti K.M."/>
            <person name="Schmutz J."/>
            <person name="Jabbour D."/>
            <person name="Luo H."/>
            <person name="Baker S.E."/>
            <person name="Pisabarro A.G."/>
            <person name="Walton J.D."/>
            <person name="Blanchette R.A."/>
            <person name="Henrissat B."/>
            <person name="Martin F."/>
            <person name="Cullen D."/>
            <person name="Hibbett D.S."/>
            <person name="Grigoriev I.V."/>
        </authorList>
    </citation>
    <scope>NUCLEOTIDE SEQUENCE [LARGE SCALE GENOMIC DNA]</scope>
    <source>
        <strain evidence="9">CBS 339.88</strain>
    </source>
</reference>
<organism evidence="8 9">
    <name type="scientific">Galerina marginata (strain CBS 339.88)</name>
    <dbReference type="NCBI Taxonomy" id="685588"/>
    <lineage>
        <taxon>Eukaryota</taxon>
        <taxon>Fungi</taxon>
        <taxon>Dikarya</taxon>
        <taxon>Basidiomycota</taxon>
        <taxon>Agaricomycotina</taxon>
        <taxon>Agaricomycetes</taxon>
        <taxon>Agaricomycetidae</taxon>
        <taxon>Agaricales</taxon>
        <taxon>Agaricineae</taxon>
        <taxon>Strophariaceae</taxon>
        <taxon>Galerina</taxon>
    </lineage>
</organism>
<keyword evidence="4" id="KW-1133">Transmembrane helix</keyword>
<dbReference type="STRING" id="685588.A0A067SPN9"/>
<dbReference type="Proteomes" id="UP000027222">
    <property type="component" value="Unassembled WGS sequence"/>
</dbReference>